<evidence type="ECO:0000256" key="1">
    <source>
        <dbReference type="ARBA" id="ARBA00008894"/>
    </source>
</evidence>
<dbReference type="InterPro" id="IPR038005">
    <property type="entry name" value="RX-like_CC"/>
</dbReference>
<keyword evidence="4" id="KW-0547">Nucleotide-binding</keyword>
<organism evidence="9 10">
    <name type="scientific">Triticum urartu</name>
    <name type="common">Red wild einkorn</name>
    <name type="synonym">Crithodium urartu</name>
    <dbReference type="NCBI Taxonomy" id="4572"/>
    <lineage>
        <taxon>Eukaryota</taxon>
        <taxon>Viridiplantae</taxon>
        <taxon>Streptophyta</taxon>
        <taxon>Embryophyta</taxon>
        <taxon>Tracheophyta</taxon>
        <taxon>Spermatophyta</taxon>
        <taxon>Magnoliopsida</taxon>
        <taxon>Liliopsida</taxon>
        <taxon>Poales</taxon>
        <taxon>Poaceae</taxon>
        <taxon>BOP clade</taxon>
        <taxon>Pooideae</taxon>
        <taxon>Triticodae</taxon>
        <taxon>Triticeae</taxon>
        <taxon>Triticinae</taxon>
        <taxon>Triticum</taxon>
    </lineage>
</organism>
<reference evidence="9" key="3">
    <citation type="submission" date="2022-06" db="UniProtKB">
        <authorList>
            <consortium name="EnsemblPlants"/>
        </authorList>
    </citation>
    <scope>IDENTIFICATION</scope>
</reference>
<keyword evidence="7" id="KW-0732">Signal</keyword>
<keyword evidence="5" id="KW-0611">Plant defense</keyword>
<feature type="signal peptide" evidence="7">
    <location>
        <begin position="1"/>
        <end position="26"/>
    </location>
</feature>
<proteinExistence type="inferred from homology"/>
<feature type="region of interest" description="Disordered" evidence="6">
    <location>
        <begin position="167"/>
        <end position="194"/>
    </location>
</feature>
<dbReference type="EnsemblPlants" id="TuG1812G0700000463.01.T01">
    <property type="protein sequence ID" value="TuG1812G0700000463.01.T01"/>
    <property type="gene ID" value="TuG1812G0700000463.01"/>
</dbReference>
<dbReference type="PANTHER" id="PTHR19338:SF32">
    <property type="entry name" value="OS06G0287500 PROTEIN"/>
    <property type="match status" value="1"/>
</dbReference>
<feature type="chain" id="PRO_5035745416" description="Disease resistance N-terminal domain-containing protein" evidence="7">
    <location>
        <begin position="27"/>
        <end position="194"/>
    </location>
</feature>
<keyword evidence="3" id="KW-0677">Repeat</keyword>
<comment type="similarity">
    <text evidence="1">Belongs to the disease resistance NB-LRR family.</text>
</comment>
<accession>A0A8R7V0N4</accession>
<keyword evidence="10" id="KW-1185">Reference proteome</keyword>
<feature type="domain" description="Disease resistance N-terminal" evidence="8">
    <location>
        <begin position="13"/>
        <end position="98"/>
    </location>
</feature>
<dbReference type="PANTHER" id="PTHR19338">
    <property type="entry name" value="TRANSLOCASE OF INNER MITOCHONDRIAL MEMBRANE 13 HOMOLOG"/>
    <property type="match status" value="1"/>
</dbReference>
<protein>
    <recommendedName>
        <fullName evidence="8">Disease resistance N-terminal domain-containing protein</fullName>
    </recommendedName>
</protein>
<name>A0A8R7V0N4_TRIUA</name>
<dbReference type="InterPro" id="IPR041118">
    <property type="entry name" value="Rx_N"/>
</dbReference>
<dbReference type="Gene3D" id="1.20.5.4130">
    <property type="match status" value="1"/>
</dbReference>
<evidence type="ECO:0000256" key="6">
    <source>
        <dbReference type="SAM" id="MobiDB-lite"/>
    </source>
</evidence>
<dbReference type="GO" id="GO:0000166">
    <property type="term" value="F:nucleotide binding"/>
    <property type="evidence" value="ECO:0007669"/>
    <property type="project" value="UniProtKB-KW"/>
</dbReference>
<reference evidence="9" key="2">
    <citation type="submission" date="2018-03" db="EMBL/GenBank/DDBJ databases">
        <title>The Triticum urartu genome reveals the dynamic nature of wheat genome evolution.</title>
        <authorList>
            <person name="Ling H."/>
            <person name="Ma B."/>
            <person name="Shi X."/>
            <person name="Liu H."/>
            <person name="Dong L."/>
            <person name="Sun H."/>
            <person name="Cao Y."/>
            <person name="Gao Q."/>
            <person name="Zheng S."/>
            <person name="Li Y."/>
            <person name="Yu Y."/>
            <person name="Du H."/>
            <person name="Qi M."/>
            <person name="Li Y."/>
            <person name="Yu H."/>
            <person name="Cui Y."/>
            <person name="Wang N."/>
            <person name="Chen C."/>
            <person name="Wu H."/>
            <person name="Zhao Y."/>
            <person name="Zhang J."/>
            <person name="Li Y."/>
            <person name="Zhou W."/>
            <person name="Zhang B."/>
            <person name="Hu W."/>
            <person name="Eijk M."/>
            <person name="Tang J."/>
            <person name="Witsenboer H."/>
            <person name="Zhao S."/>
            <person name="Li Z."/>
            <person name="Zhang A."/>
            <person name="Wang D."/>
            <person name="Liang C."/>
        </authorList>
    </citation>
    <scope>NUCLEOTIDE SEQUENCE [LARGE SCALE GENOMIC DNA]</scope>
    <source>
        <strain evidence="9">cv. G1812</strain>
    </source>
</reference>
<dbReference type="GO" id="GO:0006952">
    <property type="term" value="P:defense response"/>
    <property type="evidence" value="ECO:0007669"/>
    <property type="project" value="UniProtKB-KW"/>
</dbReference>
<evidence type="ECO:0000313" key="9">
    <source>
        <dbReference type="EnsemblPlants" id="TuG1812G0700000463.01.T01"/>
    </source>
</evidence>
<evidence type="ECO:0000313" key="10">
    <source>
        <dbReference type="Proteomes" id="UP000015106"/>
    </source>
</evidence>
<evidence type="ECO:0000256" key="7">
    <source>
        <dbReference type="SAM" id="SignalP"/>
    </source>
</evidence>
<evidence type="ECO:0000259" key="8">
    <source>
        <dbReference type="Pfam" id="PF18052"/>
    </source>
</evidence>
<dbReference type="Pfam" id="PF18052">
    <property type="entry name" value="Rx_N"/>
    <property type="match status" value="1"/>
</dbReference>
<dbReference type="Gramene" id="TuG1812G0700000463.01.T01">
    <property type="protein sequence ID" value="TuG1812G0700000463.01.T01"/>
    <property type="gene ID" value="TuG1812G0700000463.01"/>
</dbReference>
<evidence type="ECO:0000256" key="2">
    <source>
        <dbReference type="ARBA" id="ARBA00022614"/>
    </source>
</evidence>
<dbReference type="CDD" id="cd14798">
    <property type="entry name" value="RX-CC_like"/>
    <property type="match status" value="1"/>
</dbReference>
<evidence type="ECO:0000256" key="5">
    <source>
        <dbReference type="ARBA" id="ARBA00022821"/>
    </source>
</evidence>
<evidence type="ECO:0000256" key="3">
    <source>
        <dbReference type="ARBA" id="ARBA00022737"/>
    </source>
</evidence>
<dbReference type="AlphaFoldDB" id="A0A8R7V0N4"/>
<reference evidence="10" key="1">
    <citation type="journal article" date="2013" name="Nature">
        <title>Draft genome of the wheat A-genome progenitor Triticum urartu.</title>
        <authorList>
            <person name="Ling H.Q."/>
            <person name="Zhao S."/>
            <person name="Liu D."/>
            <person name="Wang J."/>
            <person name="Sun H."/>
            <person name="Zhang C."/>
            <person name="Fan H."/>
            <person name="Li D."/>
            <person name="Dong L."/>
            <person name="Tao Y."/>
            <person name="Gao C."/>
            <person name="Wu H."/>
            <person name="Li Y."/>
            <person name="Cui Y."/>
            <person name="Guo X."/>
            <person name="Zheng S."/>
            <person name="Wang B."/>
            <person name="Yu K."/>
            <person name="Liang Q."/>
            <person name="Yang W."/>
            <person name="Lou X."/>
            <person name="Chen J."/>
            <person name="Feng M."/>
            <person name="Jian J."/>
            <person name="Zhang X."/>
            <person name="Luo G."/>
            <person name="Jiang Y."/>
            <person name="Liu J."/>
            <person name="Wang Z."/>
            <person name="Sha Y."/>
            <person name="Zhang B."/>
            <person name="Wu H."/>
            <person name="Tang D."/>
            <person name="Shen Q."/>
            <person name="Xue P."/>
            <person name="Zou S."/>
            <person name="Wang X."/>
            <person name="Liu X."/>
            <person name="Wang F."/>
            <person name="Yang Y."/>
            <person name="An X."/>
            <person name="Dong Z."/>
            <person name="Zhang K."/>
            <person name="Zhang X."/>
            <person name="Luo M.C."/>
            <person name="Dvorak J."/>
            <person name="Tong Y."/>
            <person name="Wang J."/>
            <person name="Yang H."/>
            <person name="Li Z."/>
            <person name="Wang D."/>
            <person name="Zhang A."/>
            <person name="Wang J."/>
        </authorList>
    </citation>
    <scope>NUCLEOTIDE SEQUENCE</scope>
    <source>
        <strain evidence="10">cv. G1812</strain>
    </source>
</reference>
<dbReference type="Proteomes" id="UP000015106">
    <property type="component" value="Chromosome 7"/>
</dbReference>
<keyword evidence="2" id="KW-0433">Leucine-rich repeat</keyword>
<evidence type="ECO:0000256" key="4">
    <source>
        <dbReference type="ARBA" id="ARBA00022741"/>
    </source>
</evidence>
<sequence>MAGTALSMARSMLGAAISVAASAAAAEMSLLMGIRRDIWFIKDELETMQTFLLVAEGIKEKDMLLKVWAKQVSDSSYNIEDCLCEFMVHVASQSLSQELMKLNDHHRIAIQIRDLKSRIEDVRSRNTRYNLIENNQNTRTIDEMDSCMEDIRNHSASHIDETELVGFSKPKEEDGASQRYDQTTFGRESIEEAT</sequence>